<dbReference type="InterPro" id="IPR025961">
    <property type="entry name" value="Metal_resist"/>
</dbReference>
<evidence type="ECO:0000313" key="2">
    <source>
        <dbReference type="EMBL" id="MBC9180251.1"/>
    </source>
</evidence>
<reference evidence="2 3" key="1">
    <citation type="journal article" date="2009" name="Int. J. Syst. Evol. Microbiol.">
        <title>Transfer of Teichococcus ludipueritiae and Muricoccus roseus to the genus Roseomonas, as Roseomonas ludipueritiae comb. nov. and Roseomonas rosea comb. nov., respectively, and emended description of the genus Roseomonas.</title>
        <authorList>
            <person name="Sanchez-Porro C."/>
            <person name="Gallego V."/>
            <person name="Busse H.J."/>
            <person name="Kampfer P."/>
            <person name="Ventosa A."/>
        </authorList>
    </citation>
    <scope>NUCLEOTIDE SEQUENCE [LARGE SCALE GENOMIC DNA]</scope>
    <source>
        <strain evidence="2 3">DSM 14915</strain>
    </source>
</reference>
<gene>
    <name evidence="2" type="ORF">IBL25_25225</name>
</gene>
<protein>
    <submittedName>
        <fullName evidence="2">Periplasmic heavy metal sensor</fullName>
    </submittedName>
</protein>
<evidence type="ECO:0000313" key="3">
    <source>
        <dbReference type="Proteomes" id="UP000603940"/>
    </source>
</evidence>
<dbReference type="RefSeq" id="WP_187781206.1">
    <property type="nucleotide sequence ID" value="NZ_JACTUZ010000266.1"/>
</dbReference>
<comment type="caution">
    <text evidence="2">The sequence shown here is derived from an EMBL/GenBank/DDBJ whole genome shotgun (WGS) entry which is preliminary data.</text>
</comment>
<accession>A0ABR7REE3</accession>
<feature type="transmembrane region" description="Helical" evidence="1">
    <location>
        <begin position="12"/>
        <end position="30"/>
    </location>
</feature>
<keyword evidence="3" id="KW-1185">Reference proteome</keyword>
<keyword evidence="1" id="KW-1133">Transmembrane helix</keyword>
<name>A0ABR7REE3_9PROT</name>
<dbReference type="EMBL" id="JACTUZ010000266">
    <property type="protein sequence ID" value="MBC9180251.1"/>
    <property type="molecule type" value="Genomic_DNA"/>
</dbReference>
<organism evidence="2 3">
    <name type="scientific">Pseudoroseomonas ludipueritiae</name>
    <dbReference type="NCBI Taxonomy" id="198093"/>
    <lineage>
        <taxon>Bacteria</taxon>
        <taxon>Pseudomonadati</taxon>
        <taxon>Pseudomonadota</taxon>
        <taxon>Alphaproteobacteria</taxon>
        <taxon>Acetobacterales</taxon>
        <taxon>Acetobacteraceae</taxon>
        <taxon>Pseudoroseomonas</taxon>
    </lineage>
</organism>
<keyword evidence="1" id="KW-0812">Transmembrane</keyword>
<dbReference type="Proteomes" id="UP000603940">
    <property type="component" value="Unassembled WGS sequence"/>
</dbReference>
<keyword evidence="1" id="KW-0472">Membrane</keyword>
<proteinExistence type="predicted"/>
<evidence type="ECO:0000256" key="1">
    <source>
        <dbReference type="SAM" id="Phobius"/>
    </source>
</evidence>
<dbReference type="Pfam" id="PF13801">
    <property type="entry name" value="Metal_resist"/>
    <property type="match status" value="1"/>
</dbReference>
<sequence>MTSSSTKLILKAALGASLALNLIFGALLFWPDMGRPHGVRGLQARMERVLGPEDRATFHRVMEESRPRWEQLRRDMRQARPQVGRAIGAEPFSEEALRAAMAEGRQRWVAFSEAYEESLARATAAISPEGRRRLLADMPENRE</sequence>